<dbReference type="STRING" id="85558.T45_00074"/>
<dbReference type="PATRIC" id="fig|698760.3.peg.4841"/>
<dbReference type="GO" id="GO:0004801">
    <property type="term" value="F:transaldolase activity"/>
    <property type="evidence" value="ECO:0007669"/>
    <property type="project" value="UniProtKB-UniRule"/>
</dbReference>
<evidence type="ECO:0000313" key="12">
    <source>
        <dbReference type="Proteomes" id="UP000010931"/>
    </source>
</evidence>
<comment type="catalytic activity">
    <reaction evidence="10">
        <text>D-sedoheptulose 7-phosphate + D-glyceraldehyde 3-phosphate = D-erythrose 4-phosphate + beta-D-fructose 6-phosphate</text>
        <dbReference type="Rhea" id="RHEA:17053"/>
        <dbReference type="ChEBI" id="CHEBI:16897"/>
        <dbReference type="ChEBI" id="CHEBI:57483"/>
        <dbReference type="ChEBI" id="CHEBI:57634"/>
        <dbReference type="ChEBI" id="CHEBI:59776"/>
        <dbReference type="EC" id="2.2.1.2"/>
    </reaction>
</comment>
<dbReference type="PIRSF" id="PIRSF036915">
    <property type="entry name" value="Trnald_Bac_Plnt"/>
    <property type="match status" value="1"/>
</dbReference>
<sequence>MSTRPCSAVGGVLNQLTAEGVHLWLDDFHRGQLADGSLRRMVADGLVTGAVSRPAALMRAMTADTGAYGERRPPLSEKHPDEHTGHTACAEERVYGLLAEDARRACALLDPVFRATDGMLGRVSVGVAPSLASDAAALTDRARRLAASVGRPNVLIRVPATPRGLVAAGDLLAGGIGVHVTSVFSVDRYARAVDVYFRGLERATAGGIAASDVSSLVSLDVGTLGARVDSRLAGTADPSVADALRGRAGTATARLVYRRYEESLGCPRWRELVARGARPQRLLWTSEGAADRGDPEPSEDPEISHLIAWMTLHALPQPALEALALNQHGRLRGDTLSGSRAAACAVFDALEQAGVTVESVAHELEQAEHERELTVWGELVTAVAANPGA</sequence>
<accession>L7F5S0</accession>
<evidence type="ECO:0000256" key="7">
    <source>
        <dbReference type="ARBA" id="ARBA00022679"/>
    </source>
</evidence>
<comment type="similarity">
    <text evidence="4 10">Belongs to the transaldolase family. Type 2 subfamily.</text>
</comment>
<dbReference type="HAMAP" id="MF_00493">
    <property type="entry name" value="Transaldolase_2"/>
    <property type="match status" value="1"/>
</dbReference>
<evidence type="ECO:0000256" key="1">
    <source>
        <dbReference type="ARBA" id="ARBA00003518"/>
    </source>
</evidence>
<dbReference type="GO" id="GO:0005975">
    <property type="term" value="P:carbohydrate metabolic process"/>
    <property type="evidence" value="ECO:0007669"/>
    <property type="project" value="InterPro"/>
</dbReference>
<comment type="pathway">
    <text evidence="3 10">Carbohydrate degradation; pentose phosphate pathway; D-glyceraldehyde 3-phosphate and beta-D-fructose 6-phosphate from D-ribose 5-phosphate and D-xylulose 5-phosphate (non-oxidative stage): step 2/3.</text>
</comment>
<dbReference type="PANTHER" id="PTHR10683">
    <property type="entry name" value="TRANSALDOLASE"/>
    <property type="match status" value="1"/>
</dbReference>
<evidence type="ECO:0000256" key="10">
    <source>
        <dbReference type="HAMAP-Rule" id="MF_00493"/>
    </source>
</evidence>
<evidence type="ECO:0000256" key="5">
    <source>
        <dbReference type="ARBA" id="ARBA00013151"/>
    </source>
</evidence>
<evidence type="ECO:0000256" key="8">
    <source>
        <dbReference type="ARBA" id="ARBA00023126"/>
    </source>
</evidence>
<comment type="caution">
    <text evidence="10">Lacks conserved residue(s) required for the propagation of feature annotation.</text>
</comment>
<dbReference type="UniPathway" id="UPA00115">
    <property type="reaction ID" value="UER00414"/>
</dbReference>
<gene>
    <name evidence="10" type="primary">tal</name>
    <name evidence="11" type="ORF">STRTUCAR8_03383</name>
</gene>
<keyword evidence="8 10" id="KW-0570">Pentose shunt</keyword>
<dbReference type="GO" id="GO:0006098">
    <property type="term" value="P:pentose-phosphate shunt"/>
    <property type="evidence" value="ECO:0007669"/>
    <property type="project" value="UniProtKB-UniRule"/>
</dbReference>
<dbReference type="Gene3D" id="3.20.20.70">
    <property type="entry name" value="Aldolase class I"/>
    <property type="match status" value="1"/>
</dbReference>
<dbReference type="Proteomes" id="UP000010931">
    <property type="component" value="Unassembled WGS sequence"/>
</dbReference>
<keyword evidence="6 10" id="KW-0963">Cytoplasm</keyword>
<evidence type="ECO:0000256" key="9">
    <source>
        <dbReference type="ARBA" id="ARBA00023270"/>
    </source>
</evidence>
<evidence type="ECO:0000256" key="4">
    <source>
        <dbReference type="ARBA" id="ARBA00008426"/>
    </source>
</evidence>
<evidence type="ECO:0000256" key="2">
    <source>
        <dbReference type="ARBA" id="ARBA00004496"/>
    </source>
</evidence>
<dbReference type="InterPro" id="IPR013785">
    <property type="entry name" value="Aldolase_TIM"/>
</dbReference>
<reference evidence="11 12" key="1">
    <citation type="journal article" date="2011" name="Plasmid">
        <title>Streptomyces turgidiscabies Car8 contains a modular pathogenicity island that shares virulence genes with other actinobacterial plant pathogens.</title>
        <authorList>
            <person name="Huguet-Tapia J.C."/>
            <person name="Badger J.H."/>
            <person name="Loria R."/>
            <person name="Pettis G.S."/>
        </authorList>
    </citation>
    <scope>NUCLEOTIDE SEQUENCE [LARGE SCALE GENOMIC DNA]</scope>
    <source>
        <strain evidence="11 12">Car8</strain>
    </source>
</reference>
<keyword evidence="7 10" id="KW-0808">Transferase</keyword>
<dbReference type="InterPro" id="IPR001585">
    <property type="entry name" value="TAL/FSA"/>
</dbReference>
<organism evidence="11 12">
    <name type="scientific">Streptomyces turgidiscabies (strain Car8)</name>
    <dbReference type="NCBI Taxonomy" id="698760"/>
    <lineage>
        <taxon>Bacteria</taxon>
        <taxon>Bacillati</taxon>
        <taxon>Actinomycetota</taxon>
        <taxon>Actinomycetes</taxon>
        <taxon>Kitasatosporales</taxon>
        <taxon>Streptomycetaceae</taxon>
        <taxon>Streptomyces</taxon>
    </lineage>
</organism>
<dbReference type="Pfam" id="PF00923">
    <property type="entry name" value="TAL_FSA"/>
    <property type="match status" value="1"/>
</dbReference>
<dbReference type="EC" id="2.2.1.2" evidence="5 10"/>
<dbReference type="InterPro" id="IPR004732">
    <property type="entry name" value="Transaldolase_2"/>
</dbReference>
<dbReference type="EMBL" id="AEJB01000359">
    <property type="protein sequence ID" value="ELP66376.1"/>
    <property type="molecule type" value="Genomic_DNA"/>
</dbReference>
<dbReference type="GeneID" id="97401562"/>
<dbReference type="SUPFAM" id="SSF51569">
    <property type="entry name" value="Aldolase"/>
    <property type="match status" value="1"/>
</dbReference>
<evidence type="ECO:0000256" key="6">
    <source>
        <dbReference type="ARBA" id="ARBA00022490"/>
    </source>
</evidence>
<name>L7F5S0_STRT8</name>
<evidence type="ECO:0000313" key="11">
    <source>
        <dbReference type="EMBL" id="ELP66376.1"/>
    </source>
</evidence>
<dbReference type="AlphaFoldDB" id="L7F5S0"/>
<proteinExistence type="inferred from homology"/>
<keyword evidence="9 10" id="KW-0704">Schiff base</keyword>
<comment type="function">
    <text evidence="1 10">Transaldolase is important for the balance of metabolites in the pentose-phosphate pathway.</text>
</comment>
<dbReference type="PANTHER" id="PTHR10683:SF31">
    <property type="entry name" value="TRANSALDOLASE"/>
    <property type="match status" value="1"/>
</dbReference>
<comment type="subcellular location">
    <subcellularLocation>
        <location evidence="2 10">Cytoplasm</location>
    </subcellularLocation>
</comment>
<protein>
    <recommendedName>
        <fullName evidence="5 10">Transaldolase</fullName>
        <ecNumber evidence="5 10">2.2.1.2</ecNumber>
    </recommendedName>
</protein>
<dbReference type="GO" id="GO:0005737">
    <property type="term" value="C:cytoplasm"/>
    <property type="evidence" value="ECO:0007669"/>
    <property type="project" value="UniProtKB-SubCell"/>
</dbReference>
<evidence type="ECO:0000256" key="3">
    <source>
        <dbReference type="ARBA" id="ARBA00004857"/>
    </source>
</evidence>
<dbReference type="RefSeq" id="WP_006378537.1">
    <property type="nucleotide sequence ID" value="NZ_AEJB01000359.1"/>
</dbReference>
<keyword evidence="12" id="KW-1185">Reference proteome</keyword>
<comment type="caution">
    <text evidence="11">The sequence shown here is derived from an EMBL/GenBank/DDBJ whole genome shotgun (WGS) entry which is preliminary data.</text>
</comment>